<reference evidence="1" key="1">
    <citation type="submission" date="2024-03" db="EMBL/GenBank/DDBJ databases">
        <title>Novel Streptomyces species of biotechnological and ecological value are a feature of Machair soil.</title>
        <authorList>
            <person name="Prole J.R."/>
            <person name="Goodfellow M."/>
            <person name="Allenby N."/>
            <person name="Ward A.C."/>
        </authorList>
    </citation>
    <scope>NUCLEOTIDE SEQUENCE</scope>
    <source>
        <strain evidence="1">MS2.AVA.5</strain>
    </source>
</reference>
<sequence length="86" mass="9133">MSRIAPPAPRYALLVPVAAGRTRAGRVRRTAPRGWFATAPRVVAGNGRAARRTAGPTPGDDHGLSVHEAPVTNRGLYPDRSTDCSF</sequence>
<evidence type="ECO:0000313" key="2">
    <source>
        <dbReference type="Proteomes" id="UP001377168"/>
    </source>
</evidence>
<protein>
    <submittedName>
        <fullName evidence="1">Uncharacterized protein</fullName>
    </submittedName>
</protein>
<comment type="caution">
    <text evidence="1">The sequence shown here is derived from an EMBL/GenBank/DDBJ whole genome shotgun (WGS) entry which is preliminary data.</text>
</comment>
<organism evidence="1 2">
    <name type="scientific">Streptomyces achmelvichensis</name>
    <dbReference type="NCBI Taxonomy" id="3134111"/>
    <lineage>
        <taxon>Bacteria</taxon>
        <taxon>Bacillati</taxon>
        <taxon>Actinomycetota</taxon>
        <taxon>Actinomycetes</taxon>
        <taxon>Kitasatosporales</taxon>
        <taxon>Streptomycetaceae</taxon>
        <taxon>Streptomyces</taxon>
    </lineage>
</organism>
<name>A0ACC6Q795_9ACTN</name>
<dbReference type="EMBL" id="JBBKAJ010000022">
    <property type="protein sequence ID" value="MEJ8639465.1"/>
    <property type="molecule type" value="Genomic_DNA"/>
</dbReference>
<dbReference type="Proteomes" id="UP001377168">
    <property type="component" value="Unassembled WGS sequence"/>
</dbReference>
<gene>
    <name evidence="1" type="ORF">WKI67_39595</name>
</gene>
<evidence type="ECO:0000313" key="1">
    <source>
        <dbReference type="EMBL" id="MEJ8639465.1"/>
    </source>
</evidence>
<keyword evidence="2" id="KW-1185">Reference proteome</keyword>
<accession>A0ACC6Q795</accession>
<proteinExistence type="predicted"/>